<reference evidence="1" key="1">
    <citation type="submission" date="2020-06" db="EMBL/GenBank/DDBJ databases">
        <title>Legume-microbial interactions unlock mineral nutrients during tropical forest succession.</title>
        <authorList>
            <person name="Epihov D.Z."/>
        </authorList>
    </citation>
    <scope>NUCLEOTIDE SEQUENCE [LARGE SCALE GENOMIC DNA]</scope>
    <source>
        <strain evidence="1">Pan2503</strain>
    </source>
</reference>
<evidence type="ECO:0000313" key="2">
    <source>
        <dbReference type="Proteomes" id="UP000567293"/>
    </source>
</evidence>
<dbReference type="AlphaFoldDB" id="A0A7V8NUW7"/>
<proteinExistence type="predicted"/>
<gene>
    <name evidence="1" type="ORF">HRJ53_22860</name>
</gene>
<dbReference type="Proteomes" id="UP000567293">
    <property type="component" value="Unassembled WGS sequence"/>
</dbReference>
<dbReference type="EMBL" id="JACDQQ010002210">
    <property type="protein sequence ID" value="MBA0087837.1"/>
    <property type="molecule type" value="Genomic_DNA"/>
</dbReference>
<protein>
    <submittedName>
        <fullName evidence="1">Uncharacterized protein</fullName>
    </submittedName>
</protein>
<evidence type="ECO:0000313" key="1">
    <source>
        <dbReference type="EMBL" id="MBA0087837.1"/>
    </source>
</evidence>
<organism evidence="1 2">
    <name type="scientific">Candidatus Acidiferrum panamense</name>
    <dbReference type="NCBI Taxonomy" id="2741543"/>
    <lineage>
        <taxon>Bacteria</taxon>
        <taxon>Pseudomonadati</taxon>
        <taxon>Acidobacteriota</taxon>
        <taxon>Terriglobia</taxon>
        <taxon>Candidatus Acidiferrales</taxon>
        <taxon>Candidatus Acidiferrum</taxon>
    </lineage>
</organism>
<keyword evidence="2" id="KW-1185">Reference proteome</keyword>
<name>A0A7V8NUW7_9BACT</name>
<accession>A0A7V8NUW7</accession>
<comment type="caution">
    <text evidence="1">The sequence shown here is derived from an EMBL/GenBank/DDBJ whole genome shotgun (WGS) entry which is preliminary data.</text>
</comment>
<sequence>MFPIAAVALAQDGTLQSAPAQDKRVFGVIPNNRTTEGSLPYKPISTKRKIGIAFKDSFDWPVYPTSGLFASLYQLDGQNPSFGQGMAGYARRLGTAYGDQVIGNMMTEGFMPSLFHEDPRYFRVSEGSKKSRLAKALLQILVTHTDSGGRTFNFSEWGGNAVTAAISNAYYPDSRSATENLEKLLISCGTDALSNVLKEFWPDVKRRFQRNTKAPNTDKD</sequence>